<dbReference type="eggNOG" id="COG1132">
    <property type="taxonomic scope" value="Bacteria"/>
</dbReference>
<dbReference type="RefSeq" id="WP_015801970.1">
    <property type="nucleotide sequence ID" value="NC_013093.1"/>
</dbReference>
<evidence type="ECO:0000256" key="2">
    <source>
        <dbReference type="SAM" id="Phobius"/>
    </source>
</evidence>
<proteinExistence type="predicted"/>
<feature type="transmembrane region" description="Helical" evidence="2">
    <location>
        <begin position="112"/>
        <end position="134"/>
    </location>
</feature>
<name>C6W860_ACTMD</name>
<feature type="compositionally biased region" description="Basic and acidic residues" evidence="1">
    <location>
        <begin position="205"/>
        <end position="214"/>
    </location>
</feature>
<evidence type="ECO:0000313" key="4">
    <source>
        <dbReference type="Proteomes" id="UP000002213"/>
    </source>
</evidence>
<reference evidence="3 4" key="1">
    <citation type="journal article" date="2009" name="Stand. Genomic Sci.">
        <title>Complete genome sequence of Actinosynnema mirum type strain (101).</title>
        <authorList>
            <person name="Land M."/>
            <person name="Lapidus A."/>
            <person name="Mayilraj S."/>
            <person name="Chen F."/>
            <person name="Copeland A."/>
            <person name="Del Rio T.G."/>
            <person name="Nolan M."/>
            <person name="Lucas S."/>
            <person name="Tice H."/>
            <person name="Cheng J.F."/>
            <person name="Chertkov O."/>
            <person name="Bruce D."/>
            <person name="Goodwin L."/>
            <person name="Pitluck S."/>
            <person name="Rohde M."/>
            <person name="Goker M."/>
            <person name="Pati A."/>
            <person name="Ivanova N."/>
            <person name="Mavromatis K."/>
            <person name="Chen A."/>
            <person name="Palaniappan K."/>
            <person name="Hauser L."/>
            <person name="Chang Y.J."/>
            <person name="Jeffries C.C."/>
            <person name="Brettin T."/>
            <person name="Detter J.C."/>
            <person name="Han C."/>
            <person name="Chain P."/>
            <person name="Tindall B.J."/>
            <person name="Bristow J."/>
            <person name="Eisen J.A."/>
            <person name="Markowitz V."/>
            <person name="Hugenholtz P."/>
            <person name="Kyrpides N.C."/>
            <person name="Klenk H.P."/>
        </authorList>
    </citation>
    <scope>NUCLEOTIDE SEQUENCE [LARGE SCALE GENOMIC DNA]</scope>
    <source>
        <strain evidence="4">ATCC 29888 / DSM 43827 / JCM 3225 / NBRC 14064 / NCIMB 13271 / NRRL B-12336 / IMRU 3971 / 101</strain>
    </source>
</reference>
<keyword evidence="2" id="KW-0812">Transmembrane</keyword>
<keyword evidence="4" id="KW-1185">Reference proteome</keyword>
<feature type="compositionally biased region" description="Basic residues" evidence="1">
    <location>
        <begin position="228"/>
        <end position="237"/>
    </location>
</feature>
<dbReference type="Proteomes" id="UP000002213">
    <property type="component" value="Chromosome"/>
</dbReference>
<protein>
    <submittedName>
        <fullName evidence="3">Uncharacterized protein</fullName>
    </submittedName>
</protein>
<evidence type="ECO:0000256" key="1">
    <source>
        <dbReference type="SAM" id="MobiDB-lite"/>
    </source>
</evidence>
<sequence>MPTTRTGVRVRSVVPGRQRWQVPHVRANPRAAFALETALLRRSGITHVRANPVTGRVLVLHRRSLGVTEIGAALRDAVTATSGVYAPTEGARHPFVRLGVASGVSSVLLRGVLGRAALGVPLLLVVGGVVVLAAEARRRPPGRDDVPAQLTGQRRERAQRSRPQRPRPRRGRPGDVDGSRSFSAGAAGAAGMTGAALRPEPSDPPTRHRLDRDPAPSPHALVPTQARPLHRRVPRHR</sequence>
<evidence type="ECO:0000313" key="3">
    <source>
        <dbReference type="EMBL" id="ACU37081.1"/>
    </source>
</evidence>
<gene>
    <name evidence="3" type="ordered locus">Amir_3170</name>
</gene>
<dbReference type="EMBL" id="CP001630">
    <property type="protein sequence ID" value="ACU37081.1"/>
    <property type="molecule type" value="Genomic_DNA"/>
</dbReference>
<feature type="compositionally biased region" description="Low complexity" evidence="1">
    <location>
        <begin position="184"/>
        <end position="196"/>
    </location>
</feature>
<accession>C6W860</accession>
<feature type="compositionally biased region" description="Basic residues" evidence="1">
    <location>
        <begin position="160"/>
        <end position="171"/>
    </location>
</feature>
<dbReference type="AlphaFoldDB" id="C6W860"/>
<dbReference type="KEGG" id="ami:Amir_3170"/>
<organism evidence="3 4">
    <name type="scientific">Actinosynnema mirum (strain ATCC 29888 / DSM 43827 / JCM 3225 / NBRC 14064 / NCIMB 13271 / NRRL B-12336 / IMRU 3971 / 101)</name>
    <dbReference type="NCBI Taxonomy" id="446462"/>
    <lineage>
        <taxon>Bacteria</taxon>
        <taxon>Bacillati</taxon>
        <taxon>Actinomycetota</taxon>
        <taxon>Actinomycetes</taxon>
        <taxon>Pseudonocardiales</taxon>
        <taxon>Pseudonocardiaceae</taxon>
        <taxon>Actinosynnema</taxon>
    </lineage>
</organism>
<feature type="region of interest" description="Disordered" evidence="1">
    <location>
        <begin position="138"/>
        <end position="237"/>
    </location>
</feature>
<dbReference type="HOGENOM" id="CLU_1168695_0_0_11"/>
<keyword evidence="2" id="KW-1133">Transmembrane helix</keyword>
<keyword evidence="2" id="KW-0472">Membrane</keyword>